<dbReference type="AlphaFoldDB" id="K6WIF7"/>
<dbReference type="InterPro" id="IPR036188">
    <property type="entry name" value="FAD/NAD-bd_sf"/>
</dbReference>
<dbReference type="SUPFAM" id="SSF51905">
    <property type="entry name" value="FAD/NAD(P)-binding domain"/>
    <property type="match status" value="2"/>
</dbReference>
<dbReference type="STRING" id="1108045.GORHZ_154_00260"/>
<keyword evidence="3" id="KW-1185">Reference proteome</keyword>
<dbReference type="PANTHER" id="PTHR43539:SF78">
    <property type="entry name" value="FLAVIN-CONTAINING MONOOXYGENASE"/>
    <property type="match status" value="1"/>
</dbReference>
<proteinExistence type="predicted"/>
<dbReference type="Pfam" id="PF13738">
    <property type="entry name" value="Pyr_redox_3"/>
    <property type="match status" value="1"/>
</dbReference>
<evidence type="ECO:0000313" key="3">
    <source>
        <dbReference type="Proteomes" id="UP000008363"/>
    </source>
</evidence>
<dbReference type="OrthoDB" id="178899at2"/>
<evidence type="ECO:0000256" key="1">
    <source>
        <dbReference type="ARBA" id="ARBA00023002"/>
    </source>
</evidence>
<protein>
    <submittedName>
        <fullName evidence="2">Putative oxidoreductase</fullName>
    </submittedName>
</protein>
<dbReference type="PANTHER" id="PTHR43539">
    <property type="entry name" value="FLAVIN-BINDING MONOOXYGENASE-LIKE PROTEIN (AFU_ORTHOLOGUE AFUA_4G09220)"/>
    <property type="match status" value="1"/>
</dbReference>
<dbReference type="Proteomes" id="UP000008363">
    <property type="component" value="Unassembled WGS sequence"/>
</dbReference>
<comment type="caution">
    <text evidence="2">The sequence shown here is derived from an EMBL/GenBank/DDBJ whole genome shotgun (WGS) entry which is preliminary data.</text>
</comment>
<name>K6WIF7_9ACTN</name>
<keyword evidence="1" id="KW-0560">Oxidoreductase</keyword>
<dbReference type="RefSeq" id="WP_006335925.1">
    <property type="nucleotide sequence ID" value="NZ_BAHC01000154.1"/>
</dbReference>
<evidence type="ECO:0000313" key="2">
    <source>
        <dbReference type="EMBL" id="GAB91937.1"/>
    </source>
</evidence>
<dbReference type="EMBL" id="BAHC01000154">
    <property type="protein sequence ID" value="GAB91937.1"/>
    <property type="molecule type" value="Genomic_DNA"/>
</dbReference>
<dbReference type="InterPro" id="IPR050982">
    <property type="entry name" value="Auxin_biosynth/cation_transpt"/>
</dbReference>
<organism evidence="2 3">
    <name type="scientific">Gordonia rhizosphera NBRC 16068</name>
    <dbReference type="NCBI Taxonomy" id="1108045"/>
    <lineage>
        <taxon>Bacteria</taxon>
        <taxon>Bacillati</taxon>
        <taxon>Actinomycetota</taxon>
        <taxon>Actinomycetes</taxon>
        <taxon>Mycobacteriales</taxon>
        <taxon>Gordoniaceae</taxon>
        <taxon>Gordonia</taxon>
    </lineage>
</organism>
<dbReference type="PRINTS" id="PR00469">
    <property type="entry name" value="PNDRDTASEII"/>
</dbReference>
<reference evidence="2 3" key="1">
    <citation type="submission" date="2012-08" db="EMBL/GenBank/DDBJ databases">
        <title>Whole genome shotgun sequence of Gordonia rhizosphera NBRC 16068.</title>
        <authorList>
            <person name="Takarada H."/>
            <person name="Isaki S."/>
            <person name="Hosoyama A."/>
            <person name="Tsuchikane K."/>
            <person name="Katsumata H."/>
            <person name="Baba S."/>
            <person name="Ohji S."/>
            <person name="Yamazaki S."/>
            <person name="Fujita N."/>
        </authorList>
    </citation>
    <scope>NUCLEOTIDE SEQUENCE [LARGE SCALE GENOMIC DNA]</scope>
    <source>
        <strain evidence="2 3">NBRC 16068</strain>
    </source>
</reference>
<dbReference type="eggNOG" id="COG2072">
    <property type="taxonomic scope" value="Bacteria"/>
</dbReference>
<sequence length="376" mass="41164">MAGTTTQEFETLVIGGGQAGLAMAYHLVRRGRCCLVVDKNDRVGDVWRKRWDSLQLFTSNRYNGLPGMPFPGSRWSYPHKDDVADYLEEYAARFALPIRTRVAVEHLTRREQRFEAVAGDQVFLADAVVVATGAYHTPRVPDFASELADDITQLHSSRYRNPSRLRPGGVLVVGAGNSGAEIALELSHGHHVWLSGRDTGHEPTSRGTVPDRILMPLMWFAASHVLTVGSPIGRRARDHFLHPPRGIPLGGVRPRGLVKAGIERVPRVAGVRDGRPVLDDGTVLDVANVVWCTGFDPDLSWIDLSLILEDGYPRNDRGSITTEPGLYFIGLPFIRSLGSALLGGVGRDAADLAARIDDRLESAQATAQTDLTHGFR</sequence>
<gene>
    <name evidence="2" type="ORF">GORHZ_154_00260</name>
</gene>
<dbReference type="Gene3D" id="3.50.50.60">
    <property type="entry name" value="FAD/NAD(P)-binding domain"/>
    <property type="match status" value="1"/>
</dbReference>
<dbReference type="PRINTS" id="PR00368">
    <property type="entry name" value="FADPNR"/>
</dbReference>
<accession>K6WIF7</accession>
<dbReference type="GO" id="GO:0004497">
    <property type="term" value="F:monooxygenase activity"/>
    <property type="evidence" value="ECO:0007669"/>
    <property type="project" value="TreeGrafter"/>
</dbReference>
<dbReference type="GO" id="GO:0050660">
    <property type="term" value="F:flavin adenine dinucleotide binding"/>
    <property type="evidence" value="ECO:0007669"/>
    <property type="project" value="TreeGrafter"/>
</dbReference>